<evidence type="ECO:0008006" key="4">
    <source>
        <dbReference type="Google" id="ProtNLM"/>
    </source>
</evidence>
<reference evidence="2 3" key="1">
    <citation type="submission" date="2023-05" db="EMBL/GenBank/DDBJ databases">
        <authorList>
            <person name="Guo Y."/>
        </authorList>
    </citation>
    <scope>NUCLEOTIDE SEQUENCE [LARGE SCALE GENOMIC DNA]</scope>
    <source>
        <strain evidence="2 3">GR2756</strain>
    </source>
</reference>
<dbReference type="Proteomes" id="UP001259572">
    <property type="component" value="Unassembled WGS sequence"/>
</dbReference>
<gene>
    <name evidence="2" type="ORF">RQX22_08135</name>
</gene>
<keyword evidence="1" id="KW-0732">Signal</keyword>
<feature type="chain" id="PRO_5046432873" description="Autotransporter domain-containing protein" evidence="1">
    <location>
        <begin position="37"/>
        <end position="1462"/>
    </location>
</feature>
<accession>A0ABU3Q7J1</accession>
<organism evidence="2 3">
    <name type="scientific">Sphingosinicella rhizophila</name>
    <dbReference type="NCBI Taxonomy" id="3050082"/>
    <lineage>
        <taxon>Bacteria</taxon>
        <taxon>Pseudomonadati</taxon>
        <taxon>Pseudomonadota</taxon>
        <taxon>Alphaproteobacteria</taxon>
        <taxon>Sphingomonadales</taxon>
        <taxon>Sphingosinicellaceae</taxon>
        <taxon>Sphingosinicella</taxon>
    </lineage>
</organism>
<sequence length="1462" mass="144174">MTIKARSHGLNGLRLSLLGGASSALLATLAATPAIAGDAAVNANSATVNGFAAVGGVQNNAAPISADASNSVLGINTNEQGTTSNTVSTNTIGATALANTINQTGDLNLIGDTPDGITSLVFQINSGLVTSNADNNVIETLLGGLPTSAEEDGNTIFARTAVNTSNTDLTGDVPNGFASTILGDGLIVDAGTAGNGNYSAEGSIAALTVQGNSGAGSSATLDTNRISLGIDTLGTSTLSSIEGAFTVDGNEISAEYESNVASTNVTIGGGESPVFAGSAAVTSYQYNSTDAHAGGRNAETLNSIIGADIDNSGGVAAESFGGSLSVSDNEIGASATGNSALGDVDGAGNRIVLESGMSFAGAGTTGDSGAFVTPGLVIIGGDADLLVTSVQRNIDAAWLNSRTETAAITAYVLEPQGATIDVSDNTIETSTNGNEASSAILNEGTAASFAGTAAVVNYQSNVDGVTRAVTEDTVIAASIGAAVPGNVDDNVVTVNANEVRAITTGNNSAQLLDLDAVALDIGNGTADFTLSAPFPIVADADGTATVSNIQINDNTPTSALNLGSSILVQGITGNNQALRDSEFEVAGNVQEAIAAGNIANSDLNLDGNDVGTGAGINSLQYNDFDAEVLARFRGDASIDVGFNSVSNDINLSNNQQYAVASGNAAQNDATVDANSILIAGAALGEIAISMDDGILASSAGYVVQNGQMQLGDVFAEVLSNPDTFDSGSLLDVDVANRLRLGSALSIDENAIAARAFGNDGGNALSVDAGNLTVDGDGFANVAAVSNGQWVGEVDIDADVDSDEEAISIRVGGQFEQASSISVSDNDVAASAIGNRIIDNDLNVSGNNIVVAAAGGDVRGSVSSDATVDVNAAFSVQNAQVSAADIDAEVQSDEGDDADIYISLGSAFTDSSVNVEGNAFSATALGNVGSSALTLEANNLQATAAIQNYQELSGGVDAEVGEEDGSGILVEAGGATNTVDNVSVSLSENIRTARAIGNDGVTVLDVSANTISASGNNVAAFADDESASADFVLGNDQEADGASISADADSSIEFVNLGALTSVTDSSIDLLGNVHTVEAAANRGANSLSLEGTNVVSGQFAVNSALYSYQSGDAVDVEATSTLELRAPIEVSNTSVDISGNRNVARSYVNSVENQIIISATNLAGEEGGSAAVLGADNEATSVGDHVLNNNQLASGELNSEVSTFISNNDVGGVGVNNSSLNVSGNITTAEATSNRAINTASVSGLANNGASAVVSSHQVSSTNVLAEAVTDADLSSNSSAGTALANSGIALNNNATNAQAAGNVAANTLNYSGGTLAPTATAATVTFDGTDLNASAPALVLNSQSNTGSVSAVATGISHTVALNGFTGAATNSTVSVSGNSANAVAFGNYAVNTMSVNGLNNGAAAGLANVQNNTGAISATANASITIGAPAGAVVNSSLGVTGNTVGATAVGNSASNVIGR</sequence>
<evidence type="ECO:0000256" key="1">
    <source>
        <dbReference type="SAM" id="SignalP"/>
    </source>
</evidence>
<keyword evidence="3" id="KW-1185">Reference proteome</keyword>
<evidence type="ECO:0000313" key="3">
    <source>
        <dbReference type="Proteomes" id="UP001259572"/>
    </source>
</evidence>
<evidence type="ECO:0000313" key="2">
    <source>
        <dbReference type="EMBL" id="MDT9598915.1"/>
    </source>
</evidence>
<feature type="signal peptide" evidence="1">
    <location>
        <begin position="1"/>
        <end position="36"/>
    </location>
</feature>
<proteinExistence type="predicted"/>
<dbReference type="RefSeq" id="WP_315725378.1">
    <property type="nucleotide sequence ID" value="NZ_JAVUPU010000003.1"/>
</dbReference>
<dbReference type="EMBL" id="JAVUPU010000003">
    <property type="protein sequence ID" value="MDT9598915.1"/>
    <property type="molecule type" value="Genomic_DNA"/>
</dbReference>
<protein>
    <recommendedName>
        <fullName evidence="4">Autotransporter domain-containing protein</fullName>
    </recommendedName>
</protein>
<comment type="caution">
    <text evidence="2">The sequence shown here is derived from an EMBL/GenBank/DDBJ whole genome shotgun (WGS) entry which is preliminary data.</text>
</comment>
<name>A0ABU3Q7J1_9SPHN</name>